<evidence type="ECO:0000313" key="2">
    <source>
        <dbReference type="Proteomes" id="UP001143330"/>
    </source>
</evidence>
<proteinExistence type="predicted"/>
<sequence length="68" mass="7182">MLESSFVGAGASDGTFLTCLNSPEVVGNFTAGLTFYAENGFKAKGEYALSAGDSFVGQRASLRFAYHF</sequence>
<dbReference type="Proteomes" id="UP001143330">
    <property type="component" value="Unassembled WGS sequence"/>
</dbReference>
<dbReference type="EMBL" id="BSFM01000017">
    <property type="protein sequence ID" value="GLK86044.1"/>
    <property type="molecule type" value="Genomic_DNA"/>
</dbReference>
<evidence type="ECO:0000313" key="1">
    <source>
        <dbReference type="EMBL" id="GLK86044.1"/>
    </source>
</evidence>
<name>A0A9W6K221_9HYPH</name>
<keyword evidence="2" id="KW-1185">Reference proteome</keyword>
<reference evidence="1" key="2">
    <citation type="submission" date="2023-01" db="EMBL/GenBank/DDBJ databases">
        <authorList>
            <person name="Sun Q."/>
            <person name="Evtushenko L."/>
        </authorList>
    </citation>
    <scope>NUCLEOTIDE SEQUENCE</scope>
    <source>
        <strain evidence="1">VKM B-2789</strain>
    </source>
</reference>
<accession>A0A9W6K221</accession>
<dbReference type="AlphaFoldDB" id="A0A9W6K221"/>
<comment type="caution">
    <text evidence="1">The sequence shown here is derived from an EMBL/GenBank/DDBJ whole genome shotgun (WGS) entry which is preliminary data.</text>
</comment>
<evidence type="ECO:0008006" key="3">
    <source>
        <dbReference type="Google" id="ProtNLM"/>
    </source>
</evidence>
<reference evidence="1" key="1">
    <citation type="journal article" date="2014" name="Int. J. Syst. Evol. Microbiol.">
        <title>Complete genome sequence of Corynebacterium casei LMG S-19264T (=DSM 44701T), isolated from a smear-ripened cheese.</title>
        <authorList>
            <consortium name="US DOE Joint Genome Institute (JGI-PGF)"/>
            <person name="Walter F."/>
            <person name="Albersmeier A."/>
            <person name="Kalinowski J."/>
            <person name="Ruckert C."/>
        </authorList>
    </citation>
    <scope>NUCLEOTIDE SEQUENCE</scope>
    <source>
        <strain evidence="1">VKM B-2789</strain>
    </source>
</reference>
<organism evidence="1 2">
    <name type="scientific">Ancylobacter defluvii</name>
    <dbReference type="NCBI Taxonomy" id="1282440"/>
    <lineage>
        <taxon>Bacteria</taxon>
        <taxon>Pseudomonadati</taxon>
        <taxon>Pseudomonadota</taxon>
        <taxon>Alphaproteobacteria</taxon>
        <taxon>Hyphomicrobiales</taxon>
        <taxon>Xanthobacteraceae</taxon>
        <taxon>Ancylobacter</taxon>
    </lineage>
</organism>
<protein>
    <recommendedName>
        <fullName evidence="3">Autotransporter domain-containing protein</fullName>
    </recommendedName>
</protein>
<gene>
    <name evidence="1" type="ORF">GCM10017653_41140</name>
</gene>